<proteinExistence type="predicted"/>
<comment type="caution">
    <text evidence="1">The sequence shown here is derived from an EMBL/GenBank/DDBJ whole genome shotgun (WGS) entry which is preliminary data.</text>
</comment>
<evidence type="ECO:0000313" key="1">
    <source>
        <dbReference type="EMBL" id="KKY35085.1"/>
    </source>
</evidence>
<gene>
    <name evidence="1" type="ORF">UCDDA912_g04943</name>
</gene>
<sequence>MADENLLDLLRKYEVPVDQSSLESVFQDEEQGRLLSEWAKSHLGTDTLLTKNELNSYLAIERNGKAESLAASADLSSVQAFSDQEILDAIQDLNRSTDAINKQTETLRQQQSALSRLITASGKTSDARSNLEAKRLYEWESSRKALQTSVELLSQSIDYRLSELDQGVKGSGKDLSDVVDEVLQSDDKLLSSLQKLGWELETEGSEETESVGQLREICARLIKYTVECIRTKLDRSYLENLESFSKSEPDNQAPKEELAALQEEVDSLYSEILPVAQILAKGLATLLEPSNM</sequence>
<name>A0A0G2I5B6_9PEZI</name>
<organism evidence="1 2">
    <name type="scientific">Diaporthe ampelina</name>
    <dbReference type="NCBI Taxonomy" id="1214573"/>
    <lineage>
        <taxon>Eukaryota</taxon>
        <taxon>Fungi</taxon>
        <taxon>Dikarya</taxon>
        <taxon>Ascomycota</taxon>
        <taxon>Pezizomycotina</taxon>
        <taxon>Sordariomycetes</taxon>
        <taxon>Sordariomycetidae</taxon>
        <taxon>Diaporthales</taxon>
        <taxon>Diaporthaceae</taxon>
        <taxon>Diaporthe</taxon>
    </lineage>
</organism>
<protein>
    <submittedName>
        <fullName evidence="1">Uncharacterized protein</fullName>
    </submittedName>
</protein>
<accession>A0A0G2I5B6</accession>
<dbReference type="Proteomes" id="UP000034680">
    <property type="component" value="Unassembled WGS sequence"/>
</dbReference>
<reference evidence="1 2" key="1">
    <citation type="submission" date="2015-05" db="EMBL/GenBank/DDBJ databases">
        <title>Distinctive expansion of gene families associated with plant cell wall degradation and secondary metabolism in the genomes of grapevine trunk pathogens.</title>
        <authorList>
            <person name="Lawrence D.P."/>
            <person name="Travadon R."/>
            <person name="Rolshausen P.E."/>
            <person name="Baumgartner K."/>
        </authorList>
    </citation>
    <scope>NUCLEOTIDE SEQUENCE [LARGE SCALE GENOMIC DNA]</scope>
    <source>
        <strain evidence="1">DA912</strain>
    </source>
</reference>
<reference evidence="1 2" key="2">
    <citation type="submission" date="2015-05" db="EMBL/GenBank/DDBJ databases">
        <authorList>
            <person name="Morales-Cruz A."/>
            <person name="Amrine K.C."/>
            <person name="Cantu D."/>
        </authorList>
    </citation>
    <scope>NUCLEOTIDE SEQUENCE [LARGE SCALE GENOMIC DNA]</scope>
    <source>
        <strain evidence="1">DA912</strain>
    </source>
</reference>
<keyword evidence="2" id="KW-1185">Reference proteome</keyword>
<dbReference type="OrthoDB" id="5314201at2759"/>
<dbReference type="EMBL" id="LCUC01000173">
    <property type="protein sequence ID" value="KKY35085.1"/>
    <property type="molecule type" value="Genomic_DNA"/>
</dbReference>
<evidence type="ECO:0000313" key="2">
    <source>
        <dbReference type="Proteomes" id="UP000034680"/>
    </source>
</evidence>
<dbReference type="AlphaFoldDB" id="A0A0G2I5B6"/>